<reference evidence="3 4" key="1">
    <citation type="submission" date="2018-02" db="EMBL/GenBank/DDBJ databases">
        <title>The genomes of Aspergillus section Nigri reveals drivers in fungal speciation.</title>
        <authorList>
            <consortium name="DOE Joint Genome Institute"/>
            <person name="Vesth T.C."/>
            <person name="Nybo J."/>
            <person name="Theobald S."/>
            <person name="Brandl J."/>
            <person name="Frisvad J.C."/>
            <person name="Nielsen K.F."/>
            <person name="Lyhne E.K."/>
            <person name="Kogle M.E."/>
            <person name="Kuo A."/>
            <person name="Riley R."/>
            <person name="Clum A."/>
            <person name="Nolan M."/>
            <person name="Lipzen A."/>
            <person name="Salamov A."/>
            <person name="Henrissat B."/>
            <person name="Wiebenga A."/>
            <person name="De vries R.P."/>
            <person name="Grigoriev I.V."/>
            <person name="Mortensen U.H."/>
            <person name="Andersen M.R."/>
            <person name="Baker S.E."/>
        </authorList>
    </citation>
    <scope>NUCLEOTIDE SEQUENCE [LARGE SCALE GENOMIC DNA]</scope>
    <source>
        <strain evidence="3 4">CBS 121057</strain>
    </source>
</reference>
<keyword evidence="1" id="KW-1133">Transmembrane helix</keyword>
<feature type="non-terminal residue" evidence="3">
    <location>
        <position position="1"/>
    </location>
</feature>
<name>A0A319FNC9_ASPSB</name>
<dbReference type="EMBL" id="KZ826317">
    <property type="protein sequence ID" value="PYI11723.1"/>
    <property type="molecule type" value="Genomic_DNA"/>
</dbReference>
<dbReference type="Pfam" id="PF17919">
    <property type="entry name" value="RT_RNaseH_2"/>
    <property type="match status" value="1"/>
</dbReference>
<dbReference type="InterPro" id="IPR043502">
    <property type="entry name" value="DNA/RNA_pol_sf"/>
</dbReference>
<dbReference type="SUPFAM" id="SSF56672">
    <property type="entry name" value="DNA/RNA polymerases"/>
    <property type="match status" value="1"/>
</dbReference>
<feature type="transmembrane region" description="Helical" evidence="1">
    <location>
        <begin position="5"/>
        <end position="25"/>
    </location>
</feature>
<keyword evidence="4" id="KW-1185">Reference proteome</keyword>
<evidence type="ECO:0000313" key="3">
    <source>
        <dbReference type="EMBL" id="PYI11723.1"/>
    </source>
</evidence>
<dbReference type="AlphaFoldDB" id="A0A319FNC9"/>
<organism evidence="3 4">
    <name type="scientific">Aspergillus sclerotiicarbonarius (strain CBS 121057 / IBT 28362)</name>
    <dbReference type="NCBI Taxonomy" id="1448318"/>
    <lineage>
        <taxon>Eukaryota</taxon>
        <taxon>Fungi</taxon>
        <taxon>Dikarya</taxon>
        <taxon>Ascomycota</taxon>
        <taxon>Pezizomycotina</taxon>
        <taxon>Eurotiomycetes</taxon>
        <taxon>Eurotiomycetidae</taxon>
        <taxon>Eurotiales</taxon>
        <taxon>Aspergillaceae</taxon>
        <taxon>Aspergillus</taxon>
        <taxon>Aspergillus subgen. Circumdati</taxon>
    </lineage>
</organism>
<evidence type="ECO:0000313" key="4">
    <source>
        <dbReference type="Proteomes" id="UP000248423"/>
    </source>
</evidence>
<accession>A0A319FNC9</accession>
<evidence type="ECO:0000259" key="2">
    <source>
        <dbReference type="Pfam" id="PF17919"/>
    </source>
</evidence>
<proteinExistence type="predicted"/>
<keyword evidence="1" id="KW-0472">Membrane</keyword>
<keyword evidence="1" id="KW-0812">Transmembrane</keyword>
<evidence type="ECO:0000256" key="1">
    <source>
        <dbReference type="SAM" id="Phobius"/>
    </source>
</evidence>
<sequence length="77" mass="9487">VLKKILILIFILIYYNFIFFTHVKIDTINKVIIKIFLQLVNRAWYLINYFFKIISSTEYNYNIYNKKLLVIIYTLKK</sequence>
<protein>
    <recommendedName>
        <fullName evidence="2">Reverse transcriptase/retrotransposon-derived protein RNase H-like domain-containing protein</fullName>
    </recommendedName>
</protein>
<gene>
    <name evidence="3" type="ORF">BO78DRAFT_302875</name>
</gene>
<dbReference type="VEuPathDB" id="FungiDB:BO78DRAFT_302875"/>
<feature type="domain" description="Reverse transcriptase/retrotransposon-derived protein RNase H-like" evidence="2">
    <location>
        <begin position="2"/>
        <end position="77"/>
    </location>
</feature>
<dbReference type="Proteomes" id="UP000248423">
    <property type="component" value="Unassembled WGS sequence"/>
</dbReference>
<dbReference type="InterPro" id="IPR041577">
    <property type="entry name" value="RT_RNaseH_2"/>
</dbReference>